<protein>
    <submittedName>
        <fullName evidence="2">Uncharacterized protein</fullName>
    </submittedName>
</protein>
<feature type="compositionally biased region" description="Low complexity" evidence="1">
    <location>
        <begin position="85"/>
        <end position="94"/>
    </location>
</feature>
<proteinExistence type="predicted"/>
<feature type="compositionally biased region" description="Basic and acidic residues" evidence="1">
    <location>
        <begin position="25"/>
        <end position="38"/>
    </location>
</feature>
<dbReference type="EMBL" id="MU004552">
    <property type="protein sequence ID" value="KAF2648188.1"/>
    <property type="molecule type" value="Genomic_DNA"/>
</dbReference>
<dbReference type="OrthoDB" id="3939315at2759"/>
<dbReference type="Proteomes" id="UP000799324">
    <property type="component" value="Unassembled WGS sequence"/>
</dbReference>
<feature type="region of interest" description="Disordered" evidence="1">
    <location>
        <begin position="1"/>
        <end position="94"/>
    </location>
</feature>
<evidence type="ECO:0000313" key="3">
    <source>
        <dbReference type="Proteomes" id="UP000799324"/>
    </source>
</evidence>
<evidence type="ECO:0000313" key="2">
    <source>
        <dbReference type="EMBL" id="KAF2648188.1"/>
    </source>
</evidence>
<accession>A0A6A6SP96</accession>
<name>A0A6A6SP96_9PLEO</name>
<reference evidence="2" key="1">
    <citation type="journal article" date="2020" name="Stud. Mycol.">
        <title>101 Dothideomycetes genomes: a test case for predicting lifestyles and emergence of pathogens.</title>
        <authorList>
            <person name="Haridas S."/>
            <person name="Albert R."/>
            <person name="Binder M."/>
            <person name="Bloem J."/>
            <person name="Labutti K."/>
            <person name="Salamov A."/>
            <person name="Andreopoulos B."/>
            <person name="Baker S."/>
            <person name="Barry K."/>
            <person name="Bills G."/>
            <person name="Bluhm B."/>
            <person name="Cannon C."/>
            <person name="Castanera R."/>
            <person name="Culley D."/>
            <person name="Daum C."/>
            <person name="Ezra D."/>
            <person name="Gonzalez J."/>
            <person name="Henrissat B."/>
            <person name="Kuo A."/>
            <person name="Liang C."/>
            <person name="Lipzen A."/>
            <person name="Lutzoni F."/>
            <person name="Magnuson J."/>
            <person name="Mondo S."/>
            <person name="Nolan M."/>
            <person name="Ohm R."/>
            <person name="Pangilinan J."/>
            <person name="Park H.-J."/>
            <person name="Ramirez L."/>
            <person name="Alfaro M."/>
            <person name="Sun H."/>
            <person name="Tritt A."/>
            <person name="Yoshinaga Y."/>
            <person name="Zwiers L.-H."/>
            <person name="Turgeon B."/>
            <person name="Goodwin S."/>
            <person name="Spatafora J."/>
            <person name="Crous P."/>
            <person name="Grigoriev I."/>
        </authorList>
    </citation>
    <scope>NUCLEOTIDE SEQUENCE</scope>
    <source>
        <strain evidence="2">CBS 122681</strain>
    </source>
</reference>
<evidence type="ECO:0000256" key="1">
    <source>
        <dbReference type="SAM" id="MobiDB-lite"/>
    </source>
</evidence>
<sequence>MQISSNRQLEAPPYSPTAAASEQGRLPHDYIAHPIHDRDDEEEDTDIDPLQSLRRVKTTASTISSHGHSSSNSRSSPPQSPSIPSPTSSVNTNPYTPLTHFITARPTFDMPPSYSACDTLASSFRLHGPLIYATKTSTTPRYQLLQEFSRRGEPRRLHIRRLMPTESRRCSLPTLPRTLTRRSTSDIPYDEEATMYTMTRFDNLWDKTSSYEMRGLRSSTLGGIVVVEKGKSVLGGRWVKIWQKTRNRRNDSLNPENEDRLNRYGYQPEEEWDKNCLFTVKGGKKRKGVGVWNWSDGEGRRAGVEEDGGLDGERRFEVLGVQDGWKKDLMVACWVMKVWMGGLRWEGDELGR</sequence>
<feature type="compositionally biased region" description="Low complexity" evidence="1">
    <location>
        <begin position="58"/>
        <end position="77"/>
    </location>
</feature>
<dbReference type="AlphaFoldDB" id="A0A6A6SP96"/>
<gene>
    <name evidence="2" type="ORF">K491DRAFT_699099</name>
</gene>
<organism evidence="2 3">
    <name type="scientific">Lophiostoma macrostomum CBS 122681</name>
    <dbReference type="NCBI Taxonomy" id="1314788"/>
    <lineage>
        <taxon>Eukaryota</taxon>
        <taxon>Fungi</taxon>
        <taxon>Dikarya</taxon>
        <taxon>Ascomycota</taxon>
        <taxon>Pezizomycotina</taxon>
        <taxon>Dothideomycetes</taxon>
        <taxon>Pleosporomycetidae</taxon>
        <taxon>Pleosporales</taxon>
        <taxon>Lophiostomataceae</taxon>
        <taxon>Lophiostoma</taxon>
    </lineage>
</organism>
<keyword evidence="3" id="KW-1185">Reference proteome</keyword>